<feature type="region of interest" description="Disordered" evidence="1">
    <location>
        <begin position="1"/>
        <end position="27"/>
    </location>
</feature>
<evidence type="ECO:0000313" key="3">
    <source>
        <dbReference type="Proteomes" id="UP000007879"/>
    </source>
</evidence>
<protein>
    <recommendedName>
        <fullName evidence="4">MACPF domain-containing protein</fullName>
    </recommendedName>
</protein>
<dbReference type="EnsemblMetazoa" id="XM_020004414.1">
    <property type="protein sequence ID" value="XP_019859973.1"/>
    <property type="gene ID" value="LOC109588230"/>
</dbReference>
<evidence type="ECO:0008006" key="4">
    <source>
        <dbReference type="Google" id="ProtNLM"/>
    </source>
</evidence>
<proteinExistence type="predicted"/>
<feature type="compositionally biased region" description="Basic and acidic residues" evidence="1">
    <location>
        <begin position="8"/>
        <end position="27"/>
    </location>
</feature>
<dbReference type="InParanoid" id="A0A1X7VNX2"/>
<sequence>MAEAPSTEDNKQADSDKQTKDEEYSEKIMKVPPVHSSDEIYRYVDLGLGRGIDGTDPTPWLNKTSFQVRRVTYDNILGTEEGGAVQSYEREISSVQTQQTKIKTSILVPKSPLTIGTDAELSRSIHASRRAIGRKVINRTISFRDNFDDIPFGDSVLPVDENEASDGTIQNLWTFEQRLAHWIMDKLKNSWEEEVDGKAVERLTLPSSVADTNNKCPLKDLIFVIKENRREDHHLIKEACMEFVTHFRITHYVSAIELGAAEYRVFTEDEYQNAVSIAGSFGIDKLASAVTQQSYTYKKKRKASDLKKIGIISKDDRVVRGSYGEAVVNVSINPIAALVKTKYLRDQMEKALFHFVESQSDRSDGPFLISCGSGLFLQVGPRYSVVGTSVMRDASEFYIIPNDRAGKTNEFLIGYYKPVSESEAEQSHGRRQSVFSESNKSKVIMYLNAPLNLFGNNSGPLSVQDTVSDSTSRFVLHSRIVSQKKHQLPVPLSEWTSGGDMFYINCSRRDYRRDGYVSLRLRRHNHQTREYRTACTSSTKHHDGNNVFMLFQLLPIPLRVEEDEQTSGVDPIPQATMAATTFSSEGLEMTEIK</sequence>
<dbReference type="EnsemblMetazoa" id="Aqu2.1.41777_001">
    <property type="protein sequence ID" value="Aqu2.1.41777_001"/>
    <property type="gene ID" value="Aqu2.1.41777"/>
</dbReference>
<organism evidence="2">
    <name type="scientific">Amphimedon queenslandica</name>
    <name type="common">Sponge</name>
    <dbReference type="NCBI Taxonomy" id="400682"/>
    <lineage>
        <taxon>Eukaryota</taxon>
        <taxon>Metazoa</taxon>
        <taxon>Porifera</taxon>
        <taxon>Demospongiae</taxon>
        <taxon>Heteroscleromorpha</taxon>
        <taxon>Haplosclerida</taxon>
        <taxon>Niphatidae</taxon>
        <taxon>Amphimedon</taxon>
    </lineage>
</organism>
<reference evidence="2" key="2">
    <citation type="submission" date="2017-05" db="UniProtKB">
        <authorList>
            <consortium name="EnsemblMetazoa"/>
        </authorList>
    </citation>
    <scope>IDENTIFICATION</scope>
</reference>
<evidence type="ECO:0000313" key="2">
    <source>
        <dbReference type="EnsemblMetazoa" id="Aqu2.1.41777_001"/>
    </source>
</evidence>
<dbReference type="OrthoDB" id="10627612at2759"/>
<evidence type="ECO:0000256" key="1">
    <source>
        <dbReference type="SAM" id="MobiDB-lite"/>
    </source>
</evidence>
<name>A0A1X7VNX2_AMPQE</name>
<accession>A0A1X7VNX2</accession>
<dbReference type="KEGG" id="aqu:109588230"/>
<keyword evidence="3" id="KW-1185">Reference proteome</keyword>
<reference evidence="3" key="1">
    <citation type="journal article" date="2010" name="Nature">
        <title>The Amphimedon queenslandica genome and the evolution of animal complexity.</title>
        <authorList>
            <person name="Srivastava M."/>
            <person name="Simakov O."/>
            <person name="Chapman J."/>
            <person name="Fahey B."/>
            <person name="Gauthier M.E."/>
            <person name="Mitros T."/>
            <person name="Richards G.S."/>
            <person name="Conaco C."/>
            <person name="Dacre M."/>
            <person name="Hellsten U."/>
            <person name="Larroux C."/>
            <person name="Putnam N.H."/>
            <person name="Stanke M."/>
            <person name="Adamska M."/>
            <person name="Darling A."/>
            <person name="Degnan S.M."/>
            <person name="Oakley T.H."/>
            <person name="Plachetzki D.C."/>
            <person name="Zhai Y."/>
            <person name="Adamski M."/>
            <person name="Calcino A."/>
            <person name="Cummins S.F."/>
            <person name="Goodstein D.M."/>
            <person name="Harris C."/>
            <person name="Jackson D.J."/>
            <person name="Leys S.P."/>
            <person name="Shu S."/>
            <person name="Woodcroft B.J."/>
            <person name="Vervoort M."/>
            <person name="Kosik K.S."/>
            <person name="Manning G."/>
            <person name="Degnan B.M."/>
            <person name="Rokhsar D.S."/>
        </authorList>
    </citation>
    <scope>NUCLEOTIDE SEQUENCE [LARGE SCALE GENOMIC DNA]</scope>
</reference>
<gene>
    <name evidence="2" type="primary">109588230</name>
</gene>
<dbReference type="Proteomes" id="UP000007879">
    <property type="component" value="Unassembled WGS sequence"/>
</dbReference>
<dbReference type="AlphaFoldDB" id="A0A1X7VNX2"/>